<evidence type="ECO:0000313" key="3">
    <source>
        <dbReference type="Proteomes" id="UP000515506"/>
    </source>
</evidence>
<accession>A0A7G6UKK5</accession>
<dbReference type="Proteomes" id="UP000515838">
    <property type="component" value="Chromosome"/>
</dbReference>
<reference evidence="1 3" key="2">
    <citation type="submission" date="2020-08" db="EMBL/GenBank/DDBJ databases">
        <title>Streptomycin resistant and MDR strain, P. mexicana.</title>
        <authorList>
            <person name="Ganesh-kumar S."/>
            <person name="Zhe T."/>
            <person name="Yu Z."/>
            <person name="Min Y."/>
        </authorList>
    </citation>
    <scope>NUCLEOTIDE SEQUENCE [LARGE SCALE GENOMIC DNA]</scope>
    <source>
        <strain evidence="1 3">GTZY</strain>
    </source>
</reference>
<dbReference type="AlphaFoldDB" id="A0A7G6UKK5"/>
<dbReference type="EMBL" id="CP060731">
    <property type="protein sequence ID" value="QNN78756.1"/>
    <property type="molecule type" value="Genomic_DNA"/>
</dbReference>
<evidence type="ECO:0000313" key="4">
    <source>
        <dbReference type="Proteomes" id="UP000515838"/>
    </source>
</evidence>
<reference evidence="2 4" key="1">
    <citation type="submission" date="2020-08" db="EMBL/GenBank/DDBJ databases">
        <title>Streptomycin Non-resistant strain, P. mexicana.</title>
        <authorList>
            <person name="Ganesh-Kumar S."/>
            <person name="Zhe T."/>
            <person name="Yu Z."/>
            <person name="Min Y."/>
        </authorList>
    </citation>
    <scope>NUCLEOTIDE SEQUENCE [LARGE SCALE GENOMIC DNA]</scope>
    <source>
        <strain evidence="2 4">GTZY2</strain>
    </source>
</reference>
<keyword evidence="3" id="KW-1185">Reference proteome</keyword>
<dbReference type="Proteomes" id="UP000515506">
    <property type="component" value="Chromosome"/>
</dbReference>
<dbReference type="RefSeq" id="WP_185894882.1">
    <property type="nucleotide sequence ID" value="NZ_CP060028.1"/>
</dbReference>
<organism evidence="2 4">
    <name type="scientific">Pseudoxanthomonas mexicana</name>
    <dbReference type="NCBI Taxonomy" id="128785"/>
    <lineage>
        <taxon>Bacteria</taxon>
        <taxon>Pseudomonadati</taxon>
        <taxon>Pseudomonadota</taxon>
        <taxon>Gammaproteobacteria</taxon>
        <taxon>Lysobacterales</taxon>
        <taxon>Lysobacteraceae</taxon>
        <taxon>Pseudoxanthomonas</taxon>
    </lineage>
</organism>
<proteinExistence type="predicted"/>
<protein>
    <submittedName>
        <fullName evidence="2">Uncharacterized protein</fullName>
    </submittedName>
</protein>
<sequence>MQKKVDLSTCQGHLVEVVIERPDDRQPWSLAVRVRAPQGGAWSEAWRDGRRDYFTCHDALAAGKAQAARMIAGKAG</sequence>
<dbReference type="EMBL" id="CP060028">
    <property type="protein sequence ID" value="QND79552.1"/>
    <property type="molecule type" value="Genomic_DNA"/>
</dbReference>
<evidence type="ECO:0000313" key="2">
    <source>
        <dbReference type="EMBL" id="QNN78756.1"/>
    </source>
</evidence>
<name>A0A7G6UKK5_PSEMX</name>
<dbReference type="GeneID" id="81470279"/>
<evidence type="ECO:0000313" key="1">
    <source>
        <dbReference type="EMBL" id="QND79552.1"/>
    </source>
</evidence>
<gene>
    <name evidence="1" type="ORF">H4W19_14550</name>
    <name evidence="2" type="ORF">IAE60_04830</name>
</gene>